<dbReference type="Proteomes" id="UP000182987">
    <property type="component" value="Chromosome"/>
</dbReference>
<dbReference type="PANTHER" id="PTHR33525">
    <property type="match status" value="1"/>
</dbReference>
<dbReference type="Pfam" id="PF08668">
    <property type="entry name" value="HDOD"/>
    <property type="match status" value="1"/>
</dbReference>
<dbReference type="KEGG" id="lrz:BJI69_20150"/>
<dbReference type="PROSITE" id="PS51833">
    <property type="entry name" value="HDOD"/>
    <property type="match status" value="1"/>
</dbReference>
<dbReference type="PATRIC" id="fig|1440763.5.peg.3880"/>
<dbReference type="Gene3D" id="1.10.3210.10">
    <property type="entry name" value="Hypothetical protein af1432"/>
    <property type="match status" value="1"/>
</dbReference>
<name>A0A0G9H327_9GAMM</name>
<dbReference type="SUPFAM" id="SSF109604">
    <property type="entry name" value="HD-domain/PDEase-like"/>
    <property type="match status" value="1"/>
</dbReference>
<sequence>MGRFFRKLFGGGTAPSAPSFVPAHAAVTRTPVVIDMPVVEAPVSALAAEEIEDRFYRLVLGLSPSDDAAFSPAEQSVLRRVRDAFGGERFDVGSLPRLPSVVPQLMRSLRNDDSDSRALAELIARDTVLVGEIVRVANSAFFKTSRPVTGLAQAITLLGQDGLRRVVMQLVMRPILRTNMGGASQHAGERLWEHAERCARACIYLGRDVCDPFEAFLAGLISQTGAQTILLELEEQNDTRATAFSRPLVAALAQQIERLSLHAARHWAFPSRVVQALAERADPADAGARTPLGRALLAASRVAMLDVLIEQGLADPDSALLASPGQTFTQAQLIACRDALRTAAPAEA</sequence>
<dbReference type="AlphaFoldDB" id="A0A0G9H327"/>
<dbReference type="EMBL" id="CP017480">
    <property type="protein sequence ID" value="APG06666.1"/>
    <property type="molecule type" value="Genomic_DNA"/>
</dbReference>
<dbReference type="PANTHER" id="PTHR33525:SF6">
    <property type="entry name" value="HDOD DOMAIN-CONTAINING PROTEIN"/>
    <property type="match status" value="1"/>
</dbReference>
<proteinExistence type="predicted"/>
<accession>A0A0G9H327</accession>
<dbReference type="InterPro" id="IPR052340">
    <property type="entry name" value="RNase_Y/CdgJ"/>
</dbReference>
<dbReference type="InterPro" id="IPR013976">
    <property type="entry name" value="HDOD"/>
</dbReference>
<reference evidence="2" key="1">
    <citation type="submission" date="2016-09" db="EMBL/GenBank/DDBJ databases">
        <authorList>
            <person name="Lysoe E."/>
        </authorList>
    </citation>
    <scope>NUCLEOTIDE SEQUENCE [LARGE SCALE GENOMIC DNA]</scope>
    <source>
        <strain evidence="2">LJ96T</strain>
    </source>
</reference>
<evidence type="ECO:0000313" key="2">
    <source>
        <dbReference type="Proteomes" id="UP000182987"/>
    </source>
</evidence>
<keyword evidence="2" id="KW-1185">Reference proteome</keyword>
<organism evidence="1 2">
    <name type="scientific">Luteibacter rhizovicinus DSM 16549</name>
    <dbReference type="NCBI Taxonomy" id="1440763"/>
    <lineage>
        <taxon>Bacteria</taxon>
        <taxon>Pseudomonadati</taxon>
        <taxon>Pseudomonadota</taxon>
        <taxon>Gammaproteobacteria</taxon>
        <taxon>Lysobacterales</taxon>
        <taxon>Rhodanobacteraceae</taxon>
        <taxon>Luteibacter</taxon>
    </lineage>
</organism>
<dbReference type="STRING" id="1440763.BJI69_20150"/>
<gene>
    <name evidence="1" type="ORF">BJI69_20150</name>
</gene>
<evidence type="ECO:0000313" key="1">
    <source>
        <dbReference type="EMBL" id="APG06666.1"/>
    </source>
</evidence>
<protein>
    <submittedName>
        <fullName evidence="1">Uncharacterized protein</fullName>
    </submittedName>
</protein>